<keyword evidence="8" id="KW-0511">Multifunctional enzyme</keyword>
<dbReference type="Pfam" id="PF01149">
    <property type="entry name" value="Fapy_DNA_glyco"/>
    <property type="match status" value="1"/>
</dbReference>
<evidence type="ECO:0000256" key="2">
    <source>
        <dbReference type="ARBA" id="ARBA00009409"/>
    </source>
</evidence>
<dbReference type="PANTHER" id="PTHR22993">
    <property type="entry name" value="FORMAMIDOPYRIMIDINE-DNA GLYCOSYLASE"/>
    <property type="match status" value="1"/>
</dbReference>
<evidence type="ECO:0000256" key="4">
    <source>
        <dbReference type="ARBA" id="ARBA00022801"/>
    </source>
</evidence>
<dbReference type="GO" id="GO:0003684">
    <property type="term" value="F:damaged DNA binding"/>
    <property type="evidence" value="ECO:0007669"/>
    <property type="project" value="InterPro"/>
</dbReference>
<dbReference type="Gene3D" id="3.20.190.10">
    <property type="entry name" value="MutM-like, N-terminal"/>
    <property type="match status" value="1"/>
</dbReference>
<reference evidence="11" key="1">
    <citation type="journal article" date="2019" name="MBio">
        <title>Virus Genomes from Deep Sea Sediments Expand the Ocean Megavirome and Support Independent Origins of Viral Gigantism.</title>
        <authorList>
            <person name="Backstrom D."/>
            <person name="Yutin N."/>
            <person name="Jorgensen S.L."/>
            <person name="Dharamshi J."/>
            <person name="Homa F."/>
            <person name="Zaremba-Niedwiedzka K."/>
            <person name="Spang A."/>
            <person name="Wolf Y.I."/>
            <person name="Koonin E.V."/>
            <person name="Ettema T.J."/>
        </authorList>
    </citation>
    <scope>NUCLEOTIDE SEQUENCE</scope>
</reference>
<feature type="domain" description="Formamidopyrimidine-DNA glycosylase catalytic" evidence="10">
    <location>
        <begin position="2"/>
        <end position="129"/>
    </location>
</feature>
<dbReference type="Gene3D" id="1.10.8.50">
    <property type="match status" value="1"/>
</dbReference>
<name>A0A481Z6L2_9VIRU</name>
<keyword evidence="7" id="KW-0456">Lyase</keyword>
<evidence type="ECO:0000256" key="8">
    <source>
        <dbReference type="ARBA" id="ARBA00023268"/>
    </source>
</evidence>
<dbReference type="InterPro" id="IPR049392">
    <property type="entry name" value="FPG_C"/>
</dbReference>
<dbReference type="PANTHER" id="PTHR22993:SF9">
    <property type="entry name" value="FORMAMIDOPYRIMIDINE-DNA GLYCOSYLASE"/>
    <property type="match status" value="1"/>
</dbReference>
<evidence type="ECO:0000256" key="5">
    <source>
        <dbReference type="ARBA" id="ARBA00023125"/>
    </source>
</evidence>
<dbReference type="InterPro" id="IPR010979">
    <property type="entry name" value="Ribosomal_uS13-like_H2TH"/>
</dbReference>
<keyword evidence="6" id="KW-0234">DNA repair</keyword>
<dbReference type="GO" id="GO:0008270">
    <property type="term" value="F:zinc ion binding"/>
    <property type="evidence" value="ECO:0007669"/>
    <property type="project" value="InterPro"/>
</dbReference>
<dbReference type="InterPro" id="IPR035937">
    <property type="entry name" value="FPG_N"/>
</dbReference>
<dbReference type="GO" id="GO:0016829">
    <property type="term" value="F:lyase activity"/>
    <property type="evidence" value="ECO:0007669"/>
    <property type="project" value="UniProtKB-KW"/>
</dbReference>
<evidence type="ECO:0000256" key="3">
    <source>
        <dbReference type="ARBA" id="ARBA00022763"/>
    </source>
</evidence>
<evidence type="ECO:0000313" key="11">
    <source>
        <dbReference type="EMBL" id="QBK91185.1"/>
    </source>
</evidence>
<gene>
    <name evidence="11" type="ORF">LCPAC202_01590</name>
</gene>
<evidence type="ECO:0000256" key="9">
    <source>
        <dbReference type="ARBA" id="ARBA00023295"/>
    </source>
</evidence>
<dbReference type="Pfam" id="PF06831">
    <property type="entry name" value="H2TH"/>
    <property type="match status" value="1"/>
</dbReference>
<protein>
    <submittedName>
        <fullName evidence="11">Formamidopyrimidine-DNA glycosylase</fullName>
    </submittedName>
</protein>
<keyword evidence="9" id="KW-0326">Glycosidase</keyword>
<evidence type="ECO:0000256" key="1">
    <source>
        <dbReference type="ARBA" id="ARBA00001668"/>
    </source>
</evidence>
<dbReference type="Pfam" id="PF21025">
    <property type="entry name" value="Fapy_DNA_glyco_C"/>
    <property type="match status" value="1"/>
</dbReference>
<dbReference type="PROSITE" id="PS51068">
    <property type="entry name" value="FPG_CAT"/>
    <property type="match status" value="1"/>
</dbReference>
<proteinExistence type="inferred from homology"/>
<sequence length="284" mass="32305">MPEGPEVRNITKYLNSALSGLTLTGLGWDENSKYSPNGPDKIDQVKPYFPAKMVQVFCKGKQIFFELISIKYKSRFYFNSGLGMAGGWIVKKEKHSNLWLEFGKVTKIGNISLITIDSRIYFDDKRHFGNFTILWGEDALNERLSEIGPDLLSGQVNFLIWTQILNKHKRCSLVSLLMNQAYISGIGNYLKAEILYRAKLKPDRKVGSLTVTESKYLWKLSVETIYESYQANGLTIKDYRDPLGRKGTFAIRIYGKSHDPLGNPVSKGKFSDGRTTHWVPAIQM</sequence>
<keyword evidence="5" id="KW-0238">DNA-binding</keyword>
<dbReference type="GO" id="GO:0003906">
    <property type="term" value="F:DNA-(apurinic or apyrimidinic site) endonuclease activity"/>
    <property type="evidence" value="ECO:0007669"/>
    <property type="project" value="InterPro"/>
</dbReference>
<dbReference type="EMBL" id="MK500513">
    <property type="protein sequence ID" value="QBK91185.1"/>
    <property type="molecule type" value="Genomic_DNA"/>
</dbReference>
<dbReference type="InterPro" id="IPR012319">
    <property type="entry name" value="FPG_cat"/>
</dbReference>
<evidence type="ECO:0000259" key="10">
    <source>
        <dbReference type="PROSITE" id="PS51068"/>
    </source>
</evidence>
<dbReference type="SUPFAM" id="SSF81624">
    <property type="entry name" value="N-terminal domain of MutM-like DNA repair proteins"/>
    <property type="match status" value="1"/>
</dbReference>
<dbReference type="SMART" id="SM01232">
    <property type="entry name" value="H2TH"/>
    <property type="match status" value="1"/>
</dbReference>
<dbReference type="SUPFAM" id="SSF46946">
    <property type="entry name" value="S13-like H2TH domain"/>
    <property type="match status" value="1"/>
</dbReference>
<evidence type="ECO:0000256" key="6">
    <source>
        <dbReference type="ARBA" id="ARBA00023204"/>
    </source>
</evidence>
<dbReference type="InterPro" id="IPR015886">
    <property type="entry name" value="H2TH_FPG"/>
</dbReference>
<dbReference type="GO" id="GO:0006284">
    <property type="term" value="P:base-excision repair"/>
    <property type="evidence" value="ECO:0007669"/>
    <property type="project" value="InterPro"/>
</dbReference>
<keyword evidence="4" id="KW-0378">Hydrolase</keyword>
<evidence type="ECO:0000256" key="7">
    <source>
        <dbReference type="ARBA" id="ARBA00023239"/>
    </source>
</evidence>
<accession>A0A481Z6L2</accession>
<comment type="catalytic activity">
    <reaction evidence="1">
        <text>Hydrolysis of DNA containing ring-opened 7-methylguanine residues, releasing 2,6-diamino-4-hydroxy-5-(N-methyl)formamidopyrimidine.</text>
        <dbReference type="EC" id="3.2.2.23"/>
    </reaction>
</comment>
<organism evidence="11">
    <name type="scientific">Pithovirus LCPAC202</name>
    <dbReference type="NCBI Taxonomy" id="2506592"/>
    <lineage>
        <taxon>Viruses</taxon>
        <taxon>Pithoviruses</taxon>
    </lineage>
</organism>
<dbReference type="GO" id="GO:0008534">
    <property type="term" value="F:oxidized purine nucleobase lesion DNA N-glycosylase activity"/>
    <property type="evidence" value="ECO:0007669"/>
    <property type="project" value="UniProtKB-EC"/>
</dbReference>
<comment type="similarity">
    <text evidence="2">Belongs to the FPG family.</text>
</comment>
<keyword evidence="3" id="KW-0227">DNA damage</keyword>